<keyword evidence="5" id="KW-1185">Reference proteome</keyword>
<dbReference type="InterPro" id="IPR000863">
    <property type="entry name" value="Sulfotransferase_dom"/>
</dbReference>
<comment type="caution">
    <text evidence="4">The sequence shown here is derived from an EMBL/GenBank/DDBJ whole genome shotgun (WGS) entry which is preliminary data.</text>
</comment>
<evidence type="ECO:0000313" key="4">
    <source>
        <dbReference type="EMBL" id="KAH8027739.1"/>
    </source>
</evidence>
<protein>
    <recommendedName>
        <fullName evidence="3">Sulfotransferase domain-containing protein</fullName>
    </recommendedName>
</protein>
<dbReference type="GO" id="GO:0008146">
    <property type="term" value="F:sulfotransferase activity"/>
    <property type="evidence" value="ECO:0007669"/>
    <property type="project" value="InterPro"/>
</dbReference>
<dbReference type="AlphaFoldDB" id="A0A9J6DZQ8"/>
<dbReference type="Pfam" id="PF00685">
    <property type="entry name" value="Sulfotransfer_1"/>
    <property type="match status" value="1"/>
</dbReference>
<comment type="similarity">
    <text evidence="1">Belongs to the sulfotransferase 1 family.</text>
</comment>
<sequence>MCREEDNWPKMDQESYRFFEGVWMHTFFRDEAIRSAIDYKHQDGDVIVVTYPKCGTNWTVFIVYNILSRGKQLSNVGEFSLMCPYIEMIGAGTALNPSRTGPITTHLPLKVFKPVDNAKYVYVARNPYDCAVSYYHFLKGLTPKTVTDVSFETFLELFLSGKVIYGDYFDHLLPWYERRNEANVFFLTYEQLKADTKAQILKIADFLGEDHGSALREDDNLLEKVLQTCSLESMKVFLNAKPMQRAKETVEAASKKDDSFKMAKNLPIEAVEMHEGAGFVRKGIVGDWRNYFTEEQIKETKNWIAKKTQGSDVMTLWSDCDLP</sequence>
<evidence type="ECO:0000256" key="2">
    <source>
        <dbReference type="ARBA" id="ARBA00022679"/>
    </source>
</evidence>
<dbReference type="Gene3D" id="3.40.50.300">
    <property type="entry name" value="P-loop containing nucleotide triphosphate hydrolases"/>
    <property type="match status" value="1"/>
</dbReference>
<evidence type="ECO:0000259" key="3">
    <source>
        <dbReference type="Pfam" id="PF00685"/>
    </source>
</evidence>
<evidence type="ECO:0000313" key="5">
    <source>
        <dbReference type="Proteomes" id="UP000821866"/>
    </source>
</evidence>
<dbReference type="SUPFAM" id="SSF52540">
    <property type="entry name" value="P-loop containing nucleoside triphosphate hydrolases"/>
    <property type="match status" value="1"/>
</dbReference>
<dbReference type="PANTHER" id="PTHR11783">
    <property type="entry name" value="SULFOTRANSFERASE SULT"/>
    <property type="match status" value="1"/>
</dbReference>
<proteinExistence type="inferred from homology"/>
<dbReference type="EMBL" id="JABSTU010000006">
    <property type="protein sequence ID" value="KAH8027739.1"/>
    <property type="molecule type" value="Genomic_DNA"/>
</dbReference>
<reference evidence="4" key="2">
    <citation type="submission" date="2021-09" db="EMBL/GenBank/DDBJ databases">
        <authorList>
            <person name="Jia N."/>
            <person name="Wang J."/>
            <person name="Shi W."/>
            <person name="Du L."/>
            <person name="Sun Y."/>
            <person name="Zhan W."/>
            <person name="Jiang J."/>
            <person name="Wang Q."/>
            <person name="Zhang B."/>
            <person name="Ji P."/>
            <person name="Sakyi L.B."/>
            <person name="Cui X."/>
            <person name="Yuan T."/>
            <person name="Jiang B."/>
            <person name="Yang W."/>
            <person name="Lam T.T.-Y."/>
            <person name="Chang Q."/>
            <person name="Ding S."/>
            <person name="Wang X."/>
            <person name="Zhu J."/>
            <person name="Ruan X."/>
            <person name="Zhao L."/>
            <person name="Wei J."/>
            <person name="Que T."/>
            <person name="Du C."/>
            <person name="Cheng J."/>
            <person name="Dai P."/>
            <person name="Han X."/>
            <person name="Huang E."/>
            <person name="Gao Y."/>
            <person name="Liu J."/>
            <person name="Shao H."/>
            <person name="Ye R."/>
            <person name="Li L."/>
            <person name="Wei W."/>
            <person name="Wang X."/>
            <person name="Wang C."/>
            <person name="Huo Q."/>
            <person name="Li W."/>
            <person name="Guo W."/>
            <person name="Chen H."/>
            <person name="Chen S."/>
            <person name="Zhou L."/>
            <person name="Zhou L."/>
            <person name="Ni X."/>
            <person name="Tian J."/>
            <person name="Zhou Y."/>
            <person name="Sheng Y."/>
            <person name="Liu T."/>
            <person name="Pan Y."/>
            <person name="Xia L."/>
            <person name="Li J."/>
            <person name="Zhao F."/>
            <person name="Cao W."/>
        </authorList>
    </citation>
    <scope>NUCLEOTIDE SEQUENCE</scope>
    <source>
        <strain evidence="4">Rmic-2018</strain>
        <tissue evidence="4">Larvae</tissue>
    </source>
</reference>
<dbReference type="VEuPathDB" id="VectorBase:LOC119167432"/>
<name>A0A9J6DZQ8_RHIMP</name>
<accession>A0A9J6DZQ8</accession>
<organism evidence="4 5">
    <name type="scientific">Rhipicephalus microplus</name>
    <name type="common">Cattle tick</name>
    <name type="synonym">Boophilus microplus</name>
    <dbReference type="NCBI Taxonomy" id="6941"/>
    <lineage>
        <taxon>Eukaryota</taxon>
        <taxon>Metazoa</taxon>
        <taxon>Ecdysozoa</taxon>
        <taxon>Arthropoda</taxon>
        <taxon>Chelicerata</taxon>
        <taxon>Arachnida</taxon>
        <taxon>Acari</taxon>
        <taxon>Parasitiformes</taxon>
        <taxon>Ixodida</taxon>
        <taxon>Ixodoidea</taxon>
        <taxon>Ixodidae</taxon>
        <taxon>Rhipicephalinae</taxon>
        <taxon>Rhipicephalus</taxon>
        <taxon>Boophilus</taxon>
    </lineage>
</organism>
<feature type="domain" description="Sulfotransferase" evidence="3">
    <location>
        <begin position="43"/>
        <end position="311"/>
    </location>
</feature>
<evidence type="ECO:0000256" key="1">
    <source>
        <dbReference type="ARBA" id="ARBA00005771"/>
    </source>
</evidence>
<gene>
    <name evidence="4" type="ORF">HPB51_007661</name>
</gene>
<dbReference type="Proteomes" id="UP000821866">
    <property type="component" value="Chromosome 4"/>
</dbReference>
<reference evidence="4" key="1">
    <citation type="journal article" date="2020" name="Cell">
        <title>Large-Scale Comparative Analyses of Tick Genomes Elucidate Their Genetic Diversity and Vector Capacities.</title>
        <authorList>
            <consortium name="Tick Genome and Microbiome Consortium (TIGMIC)"/>
            <person name="Jia N."/>
            <person name="Wang J."/>
            <person name="Shi W."/>
            <person name="Du L."/>
            <person name="Sun Y."/>
            <person name="Zhan W."/>
            <person name="Jiang J.F."/>
            <person name="Wang Q."/>
            <person name="Zhang B."/>
            <person name="Ji P."/>
            <person name="Bell-Sakyi L."/>
            <person name="Cui X.M."/>
            <person name="Yuan T.T."/>
            <person name="Jiang B.G."/>
            <person name="Yang W.F."/>
            <person name="Lam T.T."/>
            <person name="Chang Q.C."/>
            <person name="Ding S.J."/>
            <person name="Wang X.J."/>
            <person name="Zhu J.G."/>
            <person name="Ruan X.D."/>
            <person name="Zhao L."/>
            <person name="Wei J.T."/>
            <person name="Ye R.Z."/>
            <person name="Que T.C."/>
            <person name="Du C.H."/>
            <person name="Zhou Y.H."/>
            <person name="Cheng J.X."/>
            <person name="Dai P.F."/>
            <person name="Guo W.B."/>
            <person name="Han X.H."/>
            <person name="Huang E.J."/>
            <person name="Li L.F."/>
            <person name="Wei W."/>
            <person name="Gao Y.C."/>
            <person name="Liu J.Z."/>
            <person name="Shao H.Z."/>
            <person name="Wang X."/>
            <person name="Wang C.C."/>
            <person name="Yang T.C."/>
            <person name="Huo Q.B."/>
            <person name="Li W."/>
            <person name="Chen H.Y."/>
            <person name="Chen S.E."/>
            <person name="Zhou L.G."/>
            <person name="Ni X.B."/>
            <person name="Tian J.H."/>
            <person name="Sheng Y."/>
            <person name="Liu T."/>
            <person name="Pan Y.S."/>
            <person name="Xia L.Y."/>
            <person name="Li J."/>
            <person name="Zhao F."/>
            <person name="Cao W.C."/>
        </authorList>
    </citation>
    <scope>NUCLEOTIDE SEQUENCE</scope>
    <source>
        <strain evidence="4">Rmic-2018</strain>
    </source>
</reference>
<keyword evidence="2" id="KW-0808">Transferase</keyword>
<dbReference type="InterPro" id="IPR027417">
    <property type="entry name" value="P-loop_NTPase"/>
</dbReference>